<dbReference type="AlphaFoldDB" id="A0A351JTB3"/>
<feature type="domain" description="SGNH hydrolase-type esterase" evidence="1">
    <location>
        <begin position="117"/>
        <end position="282"/>
    </location>
</feature>
<dbReference type="Gene3D" id="3.40.50.1110">
    <property type="entry name" value="SGNH hydrolase"/>
    <property type="match status" value="1"/>
</dbReference>
<protein>
    <recommendedName>
        <fullName evidence="1">SGNH hydrolase-type esterase domain-containing protein</fullName>
    </recommendedName>
</protein>
<dbReference type="InterPro" id="IPR036514">
    <property type="entry name" value="SGNH_hydro_sf"/>
</dbReference>
<name>A0A351JTB3_UNCKA</name>
<evidence type="ECO:0000313" key="3">
    <source>
        <dbReference type="Proteomes" id="UP000264072"/>
    </source>
</evidence>
<organism evidence="2 3">
    <name type="scientific">candidate division WWE3 bacterium</name>
    <dbReference type="NCBI Taxonomy" id="2053526"/>
    <lineage>
        <taxon>Bacteria</taxon>
        <taxon>Katanobacteria</taxon>
    </lineage>
</organism>
<dbReference type="SUPFAM" id="SSF52266">
    <property type="entry name" value="SGNH hydrolase"/>
    <property type="match status" value="1"/>
</dbReference>
<dbReference type="InterPro" id="IPR013830">
    <property type="entry name" value="SGNH_hydro"/>
</dbReference>
<dbReference type="InterPro" id="IPR051532">
    <property type="entry name" value="Ester_Hydrolysis_Enzymes"/>
</dbReference>
<sequence>MVTNPATETRTPRHNICSGSVIERLLGHPKGCRSGEEFFCALPQKTRYSMEYKKEYWLTKLLRLLLVALVISTSVSYTSNLLKTENEEPRASPRSSLAKHKPHVVRNTIITKRIYTLGDSLTLGFGASEYGVIQRKLNSLLGPEWDVINGGLGGNKTSEMLSRLQQNVLARNDINYVIVWGGVNDVYQDVPVVEIQRNLQEIYTRLHASNIKVVALNLPPSKGSATWTEARQKALELVNNWIANSAKEVDYTIDVYSLLEDPAQADTLSPVYNGGDSLHINSTADYLIGEKIFQTAFKNLNG</sequence>
<comment type="caution">
    <text evidence="2">The sequence shown here is derived from an EMBL/GenBank/DDBJ whole genome shotgun (WGS) entry which is preliminary data.</text>
</comment>
<gene>
    <name evidence="2" type="ORF">DCY43_02150</name>
</gene>
<dbReference type="PANTHER" id="PTHR30383">
    <property type="entry name" value="THIOESTERASE 1/PROTEASE 1/LYSOPHOSPHOLIPASE L1"/>
    <property type="match status" value="1"/>
</dbReference>
<accession>A0A351JTB3</accession>
<dbReference type="Pfam" id="PF13472">
    <property type="entry name" value="Lipase_GDSL_2"/>
    <property type="match status" value="1"/>
</dbReference>
<evidence type="ECO:0000313" key="2">
    <source>
        <dbReference type="EMBL" id="HAZ29533.1"/>
    </source>
</evidence>
<evidence type="ECO:0000259" key="1">
    <source>
        <dbReference type="Pfam" id="PF13472"/>
    </source>
</evidence>
<dbReference type="EMBL" id="DNHX01000019">
    <property type="protein sequence ID" value="HAZ29533.1"/>
    <property type="molecule type" value="Genomic_DNA"/>
</dbReference>
<reference evidence="2 3" key="1">
    <citation type="journal article" date="2018" name="Nat. Biotechnol.">
        <title>A standardized bacterial taxonomy based on genome phylogeny substantially revises the tree of life.</title>
        <authorList>
            <person name="Parks D.H."/>
            <person name="Chuvochina M."/>
            <person name="Waite D.W."/>
            <person name="Rinke C."/>
            <person name="Skarshewski A."/>
            <person name="Chaumeil P.A."/>
            <person name="Hugenholtz P."/>
        </authorList>
    </citation>
    <scope>NUCLEOTIDE SEQUENCE [LARGE SCALE GENOMIC DNA]</scope>
    <source>
        <strain evidence="2">UBA10185</strain>
    </source>
</reference>
<proteinExistence type="predicted"/>
<dbReference type="Proteomes" id="UP000264072">
    <property type="component" value="Unassembled WGS sequence"/>
</dbReference>